<name>A0A2I5T7L0_SERS3</name>
<dbReference type="Proteomes" id="UP000233778">
    <property type="component" value="Chromosome"/>
</dbReference>
<feature type="chain" id="PRO_5036318110" evidence="1">
    <location>
        <begin position="23"/>
        <end position="95"/>
    </location>
</feature>
<dbReference type="PROSITE" id="PS51257">
    <property type="entry name" value="PROKAR_LIPOPROTEIN"/>
    <property type="match status" value="1"/>
</dbReference>
<dbReference type="EMBL" id="CP025085">
    <property type="protein sequence ID" value="AUH00557.1"/>
    <property type="molecule type" value="Genomic_DNA"/>
</dbReference>
<dbReference type="Pfam" id="PF03891">
    <property type="entry name" value="DUF333"/>
    <property type="match status" value="1"/>
</dbReference>
<dbReference type="InterPro" id="IPR005590">
    <property type="entry name" value="DUF333"/>
</dbReference>
<dbReference type="RefSeq" id="WP_021016232.1">
    <property type="nucleotide sequence ID" value="NZ_CP025084.1"/>
</dbReference>
<reference evidence="2 5" key="3">
    <citation type="submission" date="2017-11" db="EMBL/GenBank/DDBJ databases">
        <title>Complete genome sequence of Serratia sp. ATCC 39006 LacA.</title>
        <authorList>
            <person name="Hampton H.G."/>
            <person name="Jackson S.A."/>
            <person name="Jauregui R."/>
            <person name="Poulter G.T.M."/>
            <person name="Salmond G.P.C."/>
            <person name="Fineran P.C."/>
        </authorList>
    </citation>
    <scope>NUCLEOTIDE SEQUENCE [LARGE SCALE GENOMIC DNA]</scope>
    <source>
        <strain evidence="2 5">ATCC 39006</strain>
    </source>
</reference>
<protein>
    <submittedName>
        <fullName evidence="3">DUF333 domain-containing protein</fullName>
    </submittedName>
</protein>
<keyword evidence="1" id="KW-0732">Signal</keyword>
<evidence type="ECO:0000313" key="2">
    <source>
        <dbReference type="EMBL" id="AUH00557.1"/>
    </source>
</evidence>
<feature type="signal peptide" evidence="1">
    <location>
        <begin position="1"/>
        <end position="22"/>
    </location>
</feature>
<accession>A0A2I5T7L0</accession>
<organism evidence="3 4">
    <name type="scientific">Serratia sp. (strain ATCC 39006)</name>
    <name type="common">Prodigiosinella confusarubida</name>
    <dbReference type="NCBI Taxonomy" id="104623"/>
    <lineage>
        <taxon>Bacteria</taxon>
        <taxon>Pseudomonadati</taxon>
        <taxon>Pseudomonadota</taxon>
        <taxon>Gammaproteobacteria</taxon>
        <taxon>Enterobacterales</taxon>
        <taxon>Pectobacteriaceae</taxon>
        <taxon>Prodigiosinella</taxon>
    </lineage>
</organism>
<dbReference type="KEGG" id="serq:CWC46_12500"/>
<dbReference type="AlphaFoldDB" id="A0A2I5T7L0"/>
<proteinExistence type="predicted"/>
<keyword evidence="4" id="KW-1185">Reference proteome</keyword>
<reference evidence="3" key="2">
    <citation type="submission" date="2013-09" db="EMBL/GenBank/DDBJ databases">
        <authorList>
            <person name="Wang G."/>
            <person name="Yang Y."/>
            <person name="Su Y."/>
        </authorList>
    </citation>
    <scope>NUCLEOTIDE SEQUENCE</scope>
    <source>
        <strain evidence="3">ATCC 39006</strain>
    </source>
</reference>
<dbReference type="KEGG" id="sera:Ser39006_012505"/>
<dbReference type="EMBL" id="CP025084">
    <property type="protein sequence ID" value="AUH04878.1"/>
    <property type="molecule type" value="Genomic_DNA"/>
</dbReference>
<evidence type="ECO:0000313" key="3">
    <source>
        <dbReference type="EMBL" id="AUH04878.1"/>
    </source>
</evidence>
<dbReference type="OrthoDB" id="7065744at2"/>
<sequence length="95" mass="9834">MKLSQWFLASTALILVACSSNENIETASANSPMMSAQDMATLQNDGSSVAVICTLAGGKMGISRQLNGARIGTCLLTNGKRCDEQELMSGTCSAG</sequence>
<reference evidence="3 4" key="1">
    <citation type="journal article" date="2013" name="Genome Announc.">
        <title>Draft genome sequence of Serratia sp. strain ATCC 39006, a model bacterium for analysis of the biosynthesis and regulation of prodigiosin, a carbapenem, and gas vesicles.</title>
        <authorList>
            <person name="Fineran P.C."/>
            <person name="Iglesias Cans M.C."/>
            <person name="Ramsay J.P."/>
            <person name="Wilf N.M."/>
            <person name="Cossyleon D."/>
            <person name="McNeil M.B."/>
            <person name="Williamson N.R."/>
            <person name="Monson R.E."/>
            <person name="Becher S.A."/>
            <person name="Stanton J.A."/>
            <person name="Brugger K."/>
            <person name="Brown S.D."/>
            <person name="Salmond G.P."/>
        </authorList>
    </citation>
    <scope>NUCLEOTIDE SEQUENCE [LARGE SCALE GENOMIC DNA]</scope>
    <source>
        <strain evidence="3">ATCC 39006</strain>
        <strain evidence="4">ATCC 39006 / SC 11482</strain>
    </source>
</reference>
<evidence type="ECO:0000313" key="5">
    <source>
        <dbReference type="Proteomes" id="UP000233778"/>
    </source>
</evidence>
<gene>
    <name evidence="2" type="ORF">CWC46_12500</name>
    <name evidence="3" type="ORF">Ser39006_012505</name>
</gene>
<evidence type="ECO:0000256" key="1">
    <source>
        <dbReference type="SAM" id="SignalP"/>
    </source>
</evidence>
<reference evidence="3" key="4">
    <citation type="submission" date="2017-11" db="EMBL/GenBank/DDBJ databases">
        <title>Complete genome sequence of Serratia sp. ATCC 39006.</title>
        <authorList>
            <person name="Hampton H.G."/>
            <person name="Jackson S.A."/>
            <person name="Jauregui R."/>
            <person name="Poulter G.T.M."/>
            <person name="Salmond G.P.C."/>
            <person name="Fineran P.C."/>
        </authorList>
    </citation>
    <scope>NUCLEOTIDE SEQUENCE</scope>
    <source>
        <strain evidence="3">ATCC 39006</strain>
    </source>
</reference>
<dbReference type="Proteomes" id="UP000017700">
    <property type="component" value="Chromosome"/>
</dbReference>
<evidence type="ECO:0000313" key="4">
    <source>
        <dbReference type="Proteomes" id="UP000017700"/>
    </source>
</evidence>